<gene>
    <name evidence="2" type="ORF">KQ656_09055</name>
</gene>
<feature type="transmembrane region" description="Helical" evidence="1">
    <location>
        <begin position="122"/>
        <end position="140"/>
    </location>
</feature>
<feature type="transmembrane region" description="Helical" evidence="1">
    <location>
        <begin position="293"/>
        <end position="312"/>
    </location>
</feature>
<keyword evidence="1" id="KW-0812">Transmembrane</keyword>
<dbReference type="RefSeq" id="WP_216683696.1">
    <property type="nucleotide sequence ID" value="NZ_JAHLZN010000016.1"/>
</dbReference>
<accession>A0ABS6GXD9</accession>
<sequence>MKSNQLKLIIYFLIFMLIIFTLNTGFYLYSLHIGLDGFNTKLFGGGSDGSLYAQEAVKFAENRPYIYTSIQTPILGCILKIFGTGNLFILKMFNQIGNVLLALVTMYLSYLLTEKVEYRKQYLIILLNLIYPSLLILSTTSIYRDNWILVFYILGLCWLIKYIKTHSLIYNVLFLVNLIPLFLYRDYAILPLLVVYVLYFLKKIMNLKIILTLLFVILNLCFVFIKDYKFPIFNMSISDALLFRQTGMEILNGGSQLNINLAKDDLFHFYIDYFYSFVSSVFGPFIWQAKSVAMLVLMCAESIPFLIIFIYLMRNIKSMSTSEIIIIVASFILFLEISLINDNLGTATRVRILGWLPLIVLAISKMGEKRHENSV</sequence>
<evidence type="ECO:0000313" key="3">
    <source>
        <dbReference type="Proteomes" id="UP000770161"/>
    </source>
</evidence>
<feature type="transmembrane region" description="Helical" evidence="1">
    <location>
        <begin position="9"/>
        <end position="29"/>
    </location>
</feature>
<keyword evidence="3" id="KW-1185">Reference proteome</keyword>
<feature type="transmembrane region" description="Helical" evidence="1">
    <location>
        <begin position="146"/>
        <end position="163"/>
    </location>
</feature>
<comment type="caution">
    <text evidence="2">The sequence shown here is derived from an EMBL/GenBank/DDBJ whole genome shotgun (WGS) entry which is preliminary data.</text>
</comment>
<protein>
    <recommendedName>
        <fullName evidence="4">Glycosyltransferase RgtA/B/C/D-like domain-containing protein</fullName>
    </recommendedName>
</protein>
<keyword evidence="1" id="KW-1133">Transmembrane helix</keyword>
<evidence type="ECO:0000313" key="2">
    <source>
        <dbReference type="EMBL" id="MBU6114105.1"/>
    </source>
</evidence>
<feature type="transmembrane region" description="Helical" evidence="1">
    <location>
        <begin position="205"/>
        <end position="225"/>
    </location>
</feature>
<feature type="transmembrane region" description="Helical" evidence="1">
    <location>
        <begin position="266"/>
        <end position="287"/>
    </location>
</feature>
<reference evidence="2 3" key="1">
    <citation type="submission" date="2021-06" db="EMBL/GenBank/DDBJ databases">
        <title>Staphylococcus lentus K169 genome sequencing.</title>
        <authorList>
            <person name="Sundareshan S."/>
            <person name="Akhila D.S."/>
            <person name="Prachi D."/>
            <person name="Sivakumar R."/>
            <person name="Rajendhran J."/>
            <person name="Isloor S."/>
            <person name="Hegde N.R."/>
        </authorList>
    </citation>
    <scope>NUCLEOTIDE SEQUENCE [LARGE SCALE GENOMIC DNA]</scope>
    <source>
        <strain evidence="2 3">K169</strain>
    </source>
</reference>
<feature type="transmembrane region" description="Helical" evidence="1">
    <location>
        <begin position="92"/>
        <end position="110"/>
    </location>
</feature>
<dbReference type="EMBL" id="JAHLZN010000016">
    <property type="protein sequence ID" value="MBU6114105.1"/>
    <property type="molecule type" value="Genomic_DNA"/>
</dbReference>
<dbReference type="Proteomes" id="UP000770161">
    <property type="component" value="Unassembled WGS sequence"/>
</dbReference>
<feature type="transmembrane region" description="Helical" evidence="1">
    <location>
        <begin position="175"/>
        <end position="199"/>
    </location>
</feature>
<proteinExistence type="predicted"/>
<keyword evidence="1" id="KW-0472">Membrane</keyword>
<evidence type="ECO:0008006" key="4">
    <source>
        <dbReference type="Google" id="ProtNLM"/>
    </source>
</evidence>
<feature type="transmembrane region" description="Helical" evidence="1">
    <location>
        <begin position="324"/>
        <end position="340"/>
    </location>
</feature>
<evidence type="ECO:0000256" key="1">
    <source>
        <dbReference type="SAM" id="Phobius"/>
    </source>
</evidence>
<name>A0ABS6GXD9_MAMLE</name>
<organism evidence="2 3">
    <name type="scientific">Mammaliicoccus lentus</name>
    <name type="common">Staphylococcus lentus</name>
    <dbReference type="NCBI Taxonomy" id="42858"/>
    <lineage>
        <taxon>Bacteria</taxon>
        <taxon>Bacillati</taxon>
        <taxon>Bacillota</taxon>
        <taxon>Bacilli</taxon>
        <taxon>Bacillales</taxon>
        <taxon>Staphylococcaceae</taxon>
        <taxon>Mammaliicoccus</taxon>
    </lineage>
</organism>